<reference evidence="2" key="1">
    <citation type="journal article" date="2019" name="Int. J. Syst. Evol. Microbiol.">
        <title>The Global Catalogue of Microorganisms (GCM) 10K type strain sequencing project: providing services to taxonomists for standard genome sequencing and annotation.</title>
        <authorList>
            <consortium name="The Broad Institute Genomics Platform"/>
            <consortium name="The Broad Institute Genome Sequencing Center for Infectious Disease"/>
            <person name="Wu L."/>
            <person name="Ma J."/>
        </authorList>
    </citation>
    <scope>NUCLEOTIDE SEQUENCE [LARGE SCALE GENOMIC DNA]</scope>
    <source>
        <strain evidence="2">CGMCC 1.16855</strain>
    </source>
</reference>
<evidence type="ECO:0000313" key="2">
    <source>
        <dbReference type="Proteomes" id="UP001595420"/>
    </source>
</evidence>
<proteinExistence type="predicted"/>
<sequence length="47" mass="5597">MIEFEMEDGMAGRLQRNGDRWFGDAQHGNWRRYPPDEVRGLDDDIPF</sequence>
<organism evidence="1 2">
    <name type="scientific">Falsiroseomonas tokyonensis</name>
    <dbReference type="NCBI Taxonomy" id="430521"/>
    <lineage>
        <taxon>Bacteria</taxon>
        <taxon>Pseudomonadati</taxon>
        <taxon>Pseudomonadota</taxon>
        <taxon>Alphaproteobacteria</taxon>
        <taxon>Acetobacterales</taxon>
        <taxon>Roseomonadaceae</taxon>
        <taxon>Falsiroseomonas</taxon>
    </lineage>
</organism>
<dbReference type="EMBL" id="JBHRSB010000008">
    <property type="protein sequence ID" value="MFC3002901.1"/>
    <property type="molecule type" value="Genomic_DNA"/>
</dbReference>
<keyword evidence="2" id="KW-1185">Reference proteome</keyword>
<dbReference type="Proteomes" id="UP001595420">
    <property type="component" value="Unassembled WGS sequence"/>
</dbReference>
<comment type="caution">
    <text evidence="1">The sequence shown here is derived from an EMBL/GenBank/DDBJ whole genome shotgun (WGS) entry which is preliminary data.</text>
</comment>
<protein>
    <submittedName>
        <fullName evidence="1">Uncharacterized protein</fullName>
    </submittedName>
</protein>
<dbReference type="RefSeq" id="WP_216839145.1">
    <property type="nucleotide sequence ID" value="NZ_JAFNJS010000008.1"/>
</dbReference>
<accession>A0ABV7C173</accession>
<name>A0ABV7C173_9PROT</name>
<evidence type="ECO:0000313" key="1">
    <source>
        <dbReference type="EMBL" id="MFC3002901.1"/>
    </source>
</evidence>
<gene>
    <name evidence="1" type="ORF">ACFOD3_23585</name>
</gene>